<evidence type="ECO:0000313" key="1">
    <source>
        <dbReference type="EMBL" id="KAK9751723.1"/>
    </source>
</evidence>
<dbReference type="EMBL" id="JASPKY010000026">
    <property type="protein sequence ID" value="KAK9751723.1"/>
    <property type="molecule type" value="Genomic_DNA"/>
</dbReference>
<sequence>MLPDLYISLYNNVKSLIAKVKYIAITTDIWTSEDNRSYITVTAHFICNKQQLPTTAVGILLQSKLLTTVEKRFSLARNKIAAIRFRKNFYVLQQHLCQQRGFFLRLVKFAMAEGIACPQNI</sequence>
<protein>
    <recommendedName>
        <fullName evidence="3">Transposase</fullName>
    </recommendedName>
</protein>
<proteinExistence type="predicted"/>
<dbReference type="AlphaFoldDB" id="A0AAW1MZ99"/>
<organism evidence="1 2">
    <name type="scientific">Popillia japonica</name>
    <name type="common">Japanese beetle</name>
    <dbReference type="NCBI Taxonomy" id="7064"/>
    <lineage>
        <taxon>Eukaryota</taxon>
        <taxon>Metazoa</taxon>
        <taxon>Ecdysozoa</taxon>
        <taxon>Arthropoda</taxon>
        <taxon>Hexapoda</taxon>
        <taxon>Insecta</taxon>
        <taxon>Pterygota</taxon>
        <taxon>Neoptera</taxon>
        <taxon>Endopterygota</taxon>
        <taxon>Coleoptera</taxon>
        <taxon>Polyphaga</taxon>
        <taxon>Scarabaeiformia</taxon>
        <taxon>Scarabaeidae</taxon>
        <taxon>Rutelinae</taxon>
        <taxon>Popillia</taxon>
    </lineage>
</organism>
<accession>A0AAW1MZ99</accession>
<keyword evidence="2" id="KW-1185">Reference proteome</keyword>
<evidence type="ECO:0008006" key="3">
    <source>
        <dbReference type="Google" id="ProtNLM"/>
    </source>
</evidence>
<evidence type="ECO:0000313" key="2">
    <source>
        <dbReference type="Proteomes" id="UP001458880"/>
    </source>
</evidence>
<name>A0AAW1MZ99_POPJA</name>
<gene>
    <name evidence="1" type="ORF">QE152_g4796</name>
</gene>
<dbReference type="Proteomes" id="UP001458880">
    <property type="component" value="Unassembled WGS sequence"/>
</dbReference>
<reference evidence="1 2" key="1">
    <citation type="journal article" date="2024" name="BMC Genomics">
        <title>De novo assembly and annotation of Popillia japonica's genome with initial clues to its potential as an invasive pest.</title>
        <authorList>
            <person name="Cucini C."/>
            <person name="Boschi S."/>
            <person name="Funari R."/>
            <person name="Cardaioli E."/>
            <person name="Iannotti N."/>
            <person name="Marturano G."/>
            <person name="Paoli F."/>
            <person name="Bruttini M."/>
            <person name="Carapelli A."/>
            <person name="Frati F."/>
            <person name="Nardi F."/>
        </authorList>
    </citation>
    <scope>NUCLEOTIDE SEQUENCE [LARGE SCALE GENOMIC DNA]</scope>
    <source>
        <strain evidence="1">DMR45628</strain>
    </source>
</reference>
<comment type="caution">
    <text evidence="1">The sequence shown here is derived from an EMBL/GenBank/DDBJ whole genome shotgun (WGS) entry which is preliminary data.</text>
</comment>